<comment type="caution">
    <text evidence="2">The sequence shown here is derived from an EMBL/GenBank/DDBJ whole genome shotgun (WGS) entry which is preliminary data.</text>
</comment>
<sequence length="172" mass="17971">MLYDVNFSQGEHTDAAEAFCSAAVATTTTEAPPTTTEAPPATTEAPPTTTEAPPVTTEAPPTTTEAPPVTTEAPIEIDMSMSLSTPSLFGAKSGKAKALKSKAHAKTEKNTMAKVYKAKESDAKSGKSKALKDAKAEKELPSSKSGKRAKTAYHMFSKGNKMSMPAQSSMSL</sequence>
<evidence type="ECO:0000313" key="2">
    <source>
        <dbReference type="EMBL" id="KAL3781926.1"/>
    </source>
</evidence>
<protein>
    <submittedName>
        <fullName evidence="2">Uncharacterized protein</fullName>
    </submittedName>
</protein>
<dbReference type="Proteomes" id="UP001530315">
    <property type="component" value="Unassembled WGS sequence"/>
</dbReference>
<accession>A0ABD3P3L7</accession>
<organism evidence="2 3">
    <name type="scientific">Stephanodiscus triporus</name>
    <dbReference type="NCBI Taxonomy" id="2934178"/>
    <lineage>
        <taxon>Eukaryota</taxon>
        <taxon>Sar</taxon>
        <taxon>Stramenopiles</taxon>
        <taxon>Ochrophyta</taxon>
        <taxon>Bacillariophyta</taxon>
        <taxon>Coscinodiscophyceae</taxon>
        <taxon>Thalassiosirophycidae</taxon>
        <taxon>Stephanodiscales</taxon>
        <taxon>Stephanodiscaceae</taxon>
        <taxon>Stephanodiscus</taxon>
    </lineage>
</organism>
<feature type="compositionally biased region" description="Basic and acidic residues" evidence="1">
    <location>
        <begin position="105"/>
        <end position="141"/>
    </location>
</feature>
<reference evidence="2 3" key="1">
    <citation type="submission" date="2024-10" db="EMBL/GenBank/DDBJ databases">
        <title>Updated reference genomes for cyclostephanoid diatoms.</title>
        <authorList>
            <person name="Roberts W.R."/>
            <person name="Alverson A.J."/>
        </authorList>
    </citation>
    <scope>NUCLEOTIDE SEQUENCE [LARGE SCALE GENOMIC DNA]</scope>
    <source>
        <strain evidence="2 3">AJA276-08</strain>
    </source>
</reference>
<feature type="region of interest" description="Disordered" evidence="1">
    <location>
        <begin position="26"/>
        <end position="69"/>
    </location>
</feature>
<gene>
    <name evidence="2" type="ORF">ACHAW5_005590</name>
</gene>
<dbReference type="AlphaFoldDB" id="A0ABD3P3L7"/>
<dbReference type="EMBL" id="JALLAZ020001043">
    <property type="protein sequence ID" value="KAL3781926.1"/>
    <property type="molecule type" value="Genomic_DNA"/>
</dbReference>
<keyword evidence="3" id="KW-1185">Reference proteome</keyword>
<name>A0ABD3P3L7_9STRA</name>
<proteinExistence type="predicted"/>
<evidence type="ECO:0000313" key="3">
    <source>
        <dbReference type="Proteomes" id="UP001530315"/>
    </source>
</evidence>
<evidence type="ECO:0000256" key="1">
    <source>
        <dbReference type="SAM" id="MobiDB-lite"/>
    </source>
</evidence>
<feature type="region of interest" description="Disordered" evidence="1">
    <location>
        <begin position="100"/>
        <end position="172"/>
    </location>
</feature>